<dbReference type="InterPro" id="IPR050572">
    <property type="entry name" value="Fe-S_Ferredoxin"/>
</dbReference>
<dbReference type="SUPFAM" id="SSF54862">
    <property type="entry name" value="4Fe-4S ferredoxins"/>
    <property type="match status" value="1"/>
</dbReference>
<reference evidence="11 12" key="1">
    <citation type="submission" date="2013-07" db="EMBL/GenBank/DDBJ databases">
        <title>Genome of Archaeoglobus fulgidus.</title>
        <authorList>
            <person name="Fiebig A."/>
            <person name="Birkeland N.-K."/>
        </authorList>
    </citation>
    <scope>NUCLEOTIDE SEQUENCE [LARGE SCALE GENOMIC DNA]</scope>
    <source>
        <strain evidence="11 12">DSM 8774</strain>
    </source>
</reference>
<dbReference type="PROSITE" id="PS51379">
    <property type="entry name" value="4FE4S_FER_2"/>
    <property type="match status" value="2"/>
</dbReference>
<accession>A0A075WA21</accession>
<keyword evidence="5" id="KW-0677">Repeat</keyword>
<gene>
    <name evidence="11" type="ORF">AFULGI_00004310</name>
</gene>
<dbReference type="GO" id="GO:0009055">
    <property type="term" value="F:electron transfer activity"/>
    <property type="evidence" value="ECO:0007669"/>
    <property type="project" value="UniProtKB-UniRule"/>
</dbReference>
<dbReference type="GO" id="GO:0005506">
    <property type="term" value="F:iron ion binding"/>
    <property type="evidence" value="ECO:0007669"/>
    <property type="project" value="UniProtKB-UniRule"/>
</dbReference>
<evidence type="ECO:0000256" key="4">
    <source>
        <dbReference type="ARBA" id="ARBA00022723"/>
    </source>
</evidence>
<evidence type="ECO:0000313" key="12">
    <source>
        <dbReference type="Proteomes" id="UP000028501"/>
    </source>
</evidence>
<evidence type="ECO:0000256" key="9">
    <source>
        <dbReference type="RuleBase" id="RU368020"/>
    </source>
</evidence>
<keyword evidence="2 9" id="KW-0813">Transport</keyword>
<keyword evidence="6 9" id="KW-0249">Electron transport</keyword>
<dbReference type="Pfam" id="PF13237">
    <property type="entry name" value="Fer4_10"/>
    <property type="match status" value="1"/>
</dbReference>
<feature type="domain" description="4Fe-4S ferredoxin-type" evidence="10">
    <location>
        <begin position="33"/>
        <end position="62"/>
    </location>
</feature>
<dbReference type="AlphaFoldDB" id="A0A075WA21"/>
<evidence type="ECO:0000256" key="7">
    <source>
        <dbReference type="ARBA" id="ARBA00023004"/>
    </source>
</evidence>
<keyword evidence="3" id="KW-0004">4Fe-4S</keyword>
<evidence type="ECO:0000256" key="8">
    <source>
        <dbReference type="ARBA" id="ARBA00023014"/>
    </source>
</evidence>
<dbReference type="PANTHER" id="PTHR43687:SF6">
    <property type="entry name" value="L-ASPARTATE SEMIALDEHYDE SULFURTRANSFERASE IRON-SULFUR SUBUNIT"/>
    <property type="match status" value="1"/>
</dbReference>
<dbReference type="KEGG" id="afg:AFULGI_00004310"/>
<comment type="function">
    <text evidence="9">Ferredoxins are iron-sulfur proteins that transfer electrons in a wide variety of metabolic reactions.</text>
</comment>
<dbReference type="GO" id="GO:0051539">
    <property type="term" value="F:4 iron, 4 sulfur cluster binding"/>
    <property type="evidence" value="ECO:0007669"/>
    <property type="project" value="UniProtKB-KW"/>
</dbReference>
<keyword evidence="7 9" id="KW-0408">Iron</keyword>
<dbReference type="PRINTS" id="PR00352">
    <property type="entry name" value="3FE4SFRDOXIN"/>
</dbReference>
<sequence>MAEINVDQDKCSGCGECISVCPGGVFEFNDDGKSYPANPDECQECCSCVEVCPEGAITVDVCE</sequence>
<dbReference type="InterPro" id="IPR017896">
    <property type="entry name" value="4Fe4S_Fe-S-bd"/>
</dbReference>
<keyword evidence="4 9" id="KW-0479">Metal-binding</keyword>
<name>A0A075WA21_ARCFL</name>
<dbReference type="HOGENOM" id="CLU_139698_5_5_2"/>
<evidence type="ECO:0000256" key="3">
    <source>
        <dbReference type="ARBA" id="ARBA00022485"/>
    </source>
</evidence>
<evidence type="ECO:0000256" key="2">
    <source>
        <dbReference type="ARBA" id="ARBA00022448"/>
    </source>
</evidence>
<proteinExistence type="predicted"/>
<comment type="cofactor">
    <cofactor evidence="1">
        <name>[4Fe-4S] cluster</name>
        <dbReference type="ChEBI" id="CHEBI:49883"/>
    </cofactor>
</comment>
<organism evidence="11 12">
    <name type="scientific">Archaeoglobus fulgidus DSM 8774</name>
    <dbReference type="NCBI Taxonomy" id="1344584"/>
    <lineage>
        <taxon>Archaea</taxon>
        <taxon>Methanobacteriati</taxon>
        <taxon>Methanobacteriota</taxon>
        <taxon>Archaeoglobi</taxon>
        <taxon>Archaeoglobales</taxon>
        <taxon>Archaeoglobaceae</taxon>
        <taxon>Archaeoglobus</taxon>
    </lineage>
</organism>
<feature type="domain" description="4Fe-4S ferredoxin-type" evidence="10">
    <location>
        <begin position="2"/>
        <end position="31"/>
    </location>
</feature>
<evidence type="ECO:0000313" key="11">
    <source>
        <dbReference type="EMBL" id="AIG97245.1"/>
    </source>
</evidence>
<dbReference type="InterPro" id="IPR001080">
    <property type="entry name" value="3Fe4S_ferredoxin"/>
</dbReference>
<dbReference type="Gene3D" id="3.30.70.20">
    <property type="match status" value="1"/>
</dbReference>
<keyword evidence="8 9" id="KW-0411">Iron-sulfur</keyword>
<dbReference type="GeneID" id="31862335"/>
<dbReference type="Proteomes" id="UP000028501">
    <property type="component" value="Chromosome"/>
</dbReference>
<evidence type="ECO:0000256" key="5">
    <source>
        <dbReference type="ARBA" id="ARBA00022737"/>
    </source>
</evidence>
<protein>
    <recommendedName>
        <fullName evidence="9">Ferredoxin</fullName>
    </recommendedName>
</protein>
<dbReference type="PANTHER" id="PTHR43687">
    <property type="entry name" value="ADENYLYLSULFATE REDUCTASE, BETA SUBUNIT"/>
    <property type="match status" value="1"/>
</dbReference>
<dbReference type="EMBL" id="CP006577">
    <property type="protein sequence ID" value="AIG97245.1"/>
    <property type="molecule type" value="Genomic_DNA"/>
</dbReference>
<dbReference type="RefSeq" id="WP_010877934.1">
    <property type="nucleotide sequence ID" value="NZ_CP006577.1"/>
</dbReference>
<evidence type="ECO:0000256" key="6">
    <source>
        <dbReference type="ARBA" id="ARBA00022982"/>
    </source>
</evidence>
<evidence type="ECO:0000259" key="10">
    <source>
        <dbReference type="PROSITE" id="PS51379"/>
    </source>
</evidence>
<evidence type="ECO:0000256" key="1">
    <source>
        <dbReference type="ARBA" id="ARBA00001966"/>
    </source>
</evidence>